<dbReference type="Proteomes" id="UP000258927">
    <property type="component" value="Chromosome"/>
</dbReference>
<feature type="compositionally biased region" description="Basic and acidic residues" evidence="1">
    <location>
        <begin position="97"/>
        <end position="111"/>
    </location>
</feature>
<dbReference type="AlphaFoldDB" id="A0A2R4MFR2"/>
<feature type="region of interest" description="Disordered" evidence="1">
    <location>
        <begin position="70"/>
        <end position="119"/>
    </location>
</feature>
<reference evidence="3 4" key="1">
    <citation type="submission" date="2017-05" db="EMBL/GenBank/DDBJ databases">
        <title>Genome Analysis of Maritalea myrionectae HL2708#5.</title>
        <authorList>
            <consortium name="Cotde Inc.-PKNU"/>
            <person name="Jang D."/>
            <person name="Oh H.-M."/>
        </authorList>
    </citation>
    <scope>NUCLEOTIDE SEQUENCE [LARGE SCALE GENOMIC DNA]</scope>
    <source>
        <strain evidence="3 4">HL2708#5</strain>
    </source>
</reference>
<evidence type="ECO:0000313" key="3">
    <source>
        <dbReference type="EMBL" id="AVX04734.1"/>
    </source>
</evidence>
<feature type="compositionally biased region" description="Acidic residues" evidence="1">
    <location>
        <begin position="70"/>
        <end position="82"/>
    </location>
</feature>
<evidence type="ECO:0000256" key="1">
    <source>
        <dbReference type="SAM" id="MobiDB-lite"/>
    </source>
</evidence>
<evidence type="ECO:0000313" key="4">
    <source>
        <dbReference type="Proteomes" id="UP000258927"/>
    </source>
</evidence>
<keyword evidence="2" id="KW-0732">Signal</keyword>
<protein>
    <submittedName>
        <fullName evidence="3">Uncharacterized protein</fullName>
    </submittedName>
</protein>
<feature type="chain" id="PRO_5015313661" evidence="2">
    <location>
        <begin position="25"/>
        <end position="119"/>
    </location>
</feature>
<dbReference type="EMBL" id="CP021330">
    <property type="protein sequence ID" value="AVX04734.1"/>
    <property type="molecule type" value="Genomic_DNA"/>
</dbReference>
<accession>A0A2R4MFR2</accession>
<sequence length="119" mass="12355">MKLKLKPLGLIPAFMIGVATPVFAQEEPDISQMSERAIEQLSENCDAHSNASGTMPAVCVALDAYLAENGDEFGDDNAEDENEMRGKGNNNGKAKGHGKDAADNGKGKGGGDDTSDDGA</sequence>
<organism evidence="3 4">
    <name type="scientific">Maritalea myrionectae</name>
    <dbReference type="NCBI Taxonomy" id="454601"/>
    <lineage>
        <taxon>Bacteria</taxon>
        <taxon>Pseudomonadati</taxon>
        <taxon>Pseudomonadota</taxon>
        <taxon>Alphaproteobacteria</taxon>
        <taxon>Hyphomicrobiales</taxon>
        <taxon>Devosiaceae</taxon>
        <taxon>Maritalea</taxon>
    </lineage>
</organism>
<dbReference type="KEGG" id="mmyr:MXMO3_02217"/>
<feature type="signal peptide" evidence="2">
    <location>
        <begin position="1"/>
        <end position="24"/>
    </location>
</feature>
<keyword evidence="4" id="KW-1185">Reference proteome</keyword>
<proteinExistence type="predicted"/>
<dbReference type="RefSeq" id="WP_162889225.1">
    <property type="nucleotide sequence ID" value="NZ_CP021330.1"/>
</dbReference>
<gene>
    <name evidence="3" type="ORF">MXMO3_02217</name>
</gene>
<evidence type="ECO:0000256" key="2">
    <source>
        <dbReference type="SAM" id="SignalP"/>
    </source>
</evidence>
<name>A0A2R4MFR2_9HYPH</name>